<dbReference type="PANTHER" id="PTHR11699">
    <property type="entry name" value="ALDEHYDE DEHYDROGENASE-RELATED"/>
    <property type="match status" value="1"/>
</dbReference>
<dbReference type="RefSeq" id="WP_089760387.1">
    <property type="nucleotide sequence ID" value="NZ_FNGO01000012.1"/>
</dbReference>
<sequence length="521" mass="58559">MDIKNGILINKNPVTKKEISRHKVADDNEIKNSYVRAYKSQKKWGELKLKDRLIFLDELQHNIVDNTEKIIDTVYKDTGKKPQETITADILPVLRMLRYYKNNAAKILKRQKRNTPLLAPGSTSYVEYFPRGIIAIISPWNYPFQLTAIPAITALTAGNAVVIKPSELTPLTGNLLKNIFNSLDSIPENLVNVFQGGGEVGSTMIENKPDMIFFTGSVETGRRVMKQAADYTIPVELELGGKDPMLVLKEANIERAARAAAYGGFTNAGQLCVSVERVYVAEEVYENFIDILADHKDTIRWNRSDRSGDYGPFIHPQQSKKVRNLVNSALSRGANLIGDMPSEDQSVYFPPLILTGVNEEMKIMQEEIFGPVLTLSTFSTEEEAINMANSSRFGLNASVFCRNIDKAKDIASKLETGNCIINDVLKNVANPELPFGGVKNSGTGRYHGPEGLKNFSNTRSIMINKNDNDRELNWFPFSEGIYQDLKDFISNFYAENSFLKVLSSGYKIMKRFIKTKFFDDK</sequence>
<reference evidence="8 9" key="1">
    <citation type="submission" date="2016-10" db="EMBL/GenBank/DDBJ databases">
        <authorList>
            <person name="de Groot N.N."/>
        </authorList>
    </citation>
    <scope>NUCLEOTIDE SEQUENCE [LARGE SCALE GENOMIC DNA]</scope>
    <source>
        <strain evidence="8 9">SLAS-1</strain>
    </source>
</reference>
<gene>
    <name evidence="8" type="ORF">SAMN04488692_11237</name>
</gene>
<name>A0A1G9P865_9FIRM</name>
<dbReference type="InterPro" id="IPR016163">
    <property type="entry name" value="Ald_DH_C"/>
</dbReference>
<evidence type="ECO:0000313" key="8">
    <source>
        <dbReference type="EMBL" id="SDL94978.1"/>
    </source>
</evidence>
<dbReference type="CDD" id="cd07099">
    <property type="entry name" value="ALDH_DDALDH"/>
    <property type="match status" value="1"/>
</dbReference>
<evidence type="ECO:0000256" key="1">
    <source>
        <dbReference type="ARBA" id="ARBA00009986"/>
    </source>
</evidence>
<protein>
    <recommendedName>
        <fullName evidence="3">Aldehyde dehydrogenase</fullName>
    </recommendedName>
</protein>
<dbReference type="GO" id="GO:0006081">
    <property type="term" value="P:aldehyde metabolic process"/>
    <property type="evidence" value="ECO:0007669"/>
    <property type="project" value="InterPro"/>
</dbReference>
<proteinExistence type="inferred from homology"/>
<feature type="active site" evidence="4">
    <location>
        <position position="272"/>
    </location>
</feature>
<dbReference type="InterPro" id="IPR029510">
    <property type="entry name" value="Ald_DH_CS_GLU"/>
</dbReference>
<dbReference type="Gene3D" id="3.40.605.10">
    <property type="entry name" value="Aldehyde Dehydrogenase, Chain A, domain 1"/>
    <property type="match status" value="1"/>
</dbReference>
<comment type="similarity">
    <text evidence="1 3 6">Belongs to the aldehyde dehydrogenase family.</text>
</comment>
<evidence type="ECO:0000256" key="4">
    <source>
        <dbReference type="PIRSR" id="PIRSR036492-1"/>
    </source>
</evidence>
<dbReference type="GO" id="GO:0016620">
    <property type="term" value="F:oxidoreductase activity, acting on the aldehyde or oxo group of donors, NAD or NADP as acceptor"/>
    <property type="evidence" value="ECO:0007669"/>
    <property type="project" value="InterPro"/>
</dbReference>
<dbReference type="Gene3D" id="3.40.309.10">
    <property type="entry name" value="Aldehyde Dehydrogenase, Chain A, domain 2"/>
    <property type="match status" value="1"/>
</dbReference>
<dbReference type="OrthoDB" id="9762913at2"/>
<organism evidence="8 9">
    <name type="scientific">Halarsenatibacter silvermanii</name>
    <dbReference type="NCBI Taxonomy" id="321763"/>
    <lineage>
        <taxon>Bacteria</taxon>
        <taxon>Bacillati</taxon>
        <taxon>Bacillota</taxon>
        <taxon>Clostridia</taxon>
        <taxon>Halanaerobiales</taxon>
        <taxon>Halarsenatibacteraceae</taxon>
        <taxon>Halarsenatibacter</taxon>
    </lineage>
</organism>
<evidence type="ECO:0000256" key="5">
    <source>
        <dbReference type="PROSITE-ProRule" id="PRU10007"/>
    </source>
</evidence>
<dbReference type="Pfam" id="PF00171">
    <property type="entry name" value="Aldedh"/>
    <property type="match status" value="1"/>
</dbReference>
<feature type="active site" evidence="4 5">
    <location>
        <position position="238"/>
    </location>
</feature>
<feature type="domain" description="Aldehyde dehydrogenase" evidence="7">
    <location>
        <begin position="11"/>
        <end position="461"/>
    </location>
</feature>
<dbReference type="InterPro" id="IPR016162">
    <property type="entry name" value="Ald_DH_N"/>
</dbReference>
<dbReference type="AlphaFoldDB" id="A0A1G9P865"/>
<dbReference type="EMBL" id="FNGO01000012">
    <property type="protein sequence ID" value="SDL94978.1"/>
    <property type="molecule type" value="Genomic_DNA"/>
</dbReference>
<dbReference type="InterPro" id="IPR012394">
    <property type="entry name" value="Aldehyde_DH_NAD(P)"/>
</dbReference>
<evidence type="ECO:0000256" key="2">
    <source>
        <dbReference type="ARBA" id="ARBA00023002"/>
    </source>
</evidence>
<dbReference type="SUPFAM" id="SSF53720">
    <property type="entry name" value="ALDH-like"/>
    <property type="match status" value="1"/>
</dbReference>
<dbReference type="InterPro" id="IPR015590">
    <property type="entry name" value="Aldehyde_DH_dom"/>
</dbReference>
<dbReference type="Proteomes" id="UP000199476">
    <property type="component" value="Unassembled WGS sequence"/>
</dbReference>
<evidence type="ECO:0000256" key="3">
    <source>
        <dbReference type="PIRNR" id="PIRNR036492"/>
    </source>
</evidence>
<dbReference type="PROSITE" id="PS00687">
    <property type="entry name" value="ALDEHYDE_DEHYDR_GLU"/>
    <property type="match status" value="1"/>
</dbReference>
<dbReference type="InterPro" id="IPR016161">
    <property type="entry name" value="Ald_DH/histidinol_DH"/>
</dbReference>
<evidence type="ECO:0000259" key="7">
    <source>
        <dbReference type="Pfam" id="PF00171"/>
    </source>
</evidence>
<evidence type="ECO:0000256" key="6">
    <source>
        <dbReference type="RuleBase" id="RU003345"/>
    </source>
</evidence>
<accession>A0A1G9P865</accession>
<keyword evidence="9" id="KW-1185">Reference proteome</keyword>
<dbReference type="PIRSF" id="PIRSF036492">
    <property type="entry name" value="ALDH"/>
    <property type="match status" value="1"/>
</dbReference>
<evidence type="ECO:0000313" key="9">
    <source>
        <dbReference type="Proteomes" id="UP000199476"/>
    </source>
</evidence>
<keyword evidence="2 3" id="KW-0560">Oxidoreductase</keyword>
<dbReference type="STRING" id="321763.SAMN04488692_11237"/>